<evidence type="ECO:0000256" key="1">
    <source>
        <dbReference type="ARBA" id="ARBA00023002"/>
    </source>
</evidence>
<evidence type="ECO:0000313" key="4">
    <source>
        <dbReference type="Proteomes" id="UP001438707"/>
    </source>
</evidence>
<dbReference type="Proteomes" id="UP001438707">
    <property type="component" value="Unassembled WGS sequence"/>
</dbReference>
<dbReference type="AlphaFoldDB" id="A0AAW1RBS3"/>
<dbReference type="InterPro" id="IPR036291">
    <property type="entry name" value="NAD(P)-bd_dom_sf"/>
</dbReference>
<evidence type="ECO:0000313" key="3">
    <source>
        <dbReference type="EMBL" id="KAK9831159.1"/>
    </source>
</evidence>
<gene>
    <name evidence="3" type="ORF">WJX74_005417</name>
</gene>
<dbReference type="SUPFAM" id="SSF51735">
    <property type="entry name" value="NAD(P)-binding Rossmann-fold domains"/>
    <property type="match status" value="1"/>
</dbReference>
<proteinExistence type="predicted"/>
<dbReference type="Gene3D" id="3.90.180.10">
    <property type="entry name" value="Medium-chain alcohol dehydrogenases, catalytic domain"/>
    <property type="match status" value="1"/>
</dbReference>
<dbReference type="InterPro" id="IPR050700">
    <property type="entry name" value="YIM1/Zinc_Alcohol_DH_Fams"/>
</dbReference>
<dbReference type="SMART" id="SM00829">
    <property type="entry name" value="PKS_ER"/>
    <property type="match status" value="1"/>
</dbReference>
<dbReference type="InterPro" id="IPR013154">
    <property type="entry name" value="ADH-like_N"/>
</dbReference>
<dbReference type="EMBL" id="JALJOS010000014">
    <property type="protein sequence ID" value="KAK9831159.1"/>
    <property type="molecule type" value="Genomic_DNA"/>
</dbReference>
<dbReference type="InterPro" id="IPR002364">
    <property type="entry name" value="Quin_OxRdtase/zeta-crystal_CS"/>
</dbReference>
<sequence>MKACQYKRTGNCSVIEVTQVPAPKRSKGEVLIEIVASSVNPLDVKVRKGQFFPIALRLPKISGSDVAGIVFEADPGSKFKRGDRIFGFLDSGFPWKKSGTHAEFISTSEKQIAGIPDGVSFVDAAAASCVAVTAWQALDPDKLKPGQRVLIHAGSGGVGHFAIQYAKLAGAYVITTASAGNHHFLKELGADECIDYRQTDFCQQLSSRPVDVVVDSVGGDYTARSRRVLKKSGRYAHILQGGWSRFGYGPYVALLLEIRDVILGLIVGLIGWGPKHQPVGAMQDPALLDRITALMACGKLKVHIDKTFTLDQARAAHEYQEHGKPRGKIALKVKE</sequence>
<dbReference type="GO" id="GO:0008270">
    <property type="term" value="F:zinc ion binding"/>
    <property type="evidence" value="ECO:0007669"/>
    <property type="project" value="InterPro"/>
</dbReference>
<keyword evidence="4" id="KW-1185">Reference proteome</keyword>
<name>A0AAW1RBS3_9CHLO</name>
<evidence type="ECO:0000259" key="2">
    <source>
        <dbReference type="SMART" id="SM00829"/>
    </source>
</evidence>
<feature type="domain" description="Enoyl reductase (ER)" evidence="2">
    <location>
        <begin position="10"/>
        <end position="331"/>
    </location>
</feature>
<dbReference type="PANTHER" id="PTHR11695">
    <property type="entry name" value="ALCOHOL DEHYDROGENASE RELATED"/>
    <property type="match status" value="1"/>
</dbReference>
<dbReference type="InterPro" id="IPR011032">
    <property type="entry name" value="GroES-like_sf"/>
</dbReference>
<keyword evidence="1" id="KW-0560">Oxidoreductase</keyword>
<accession>A0AAW1RBS3</accession>
<dbReference type="InterPro" id="IPR020843">
    <property type="entry name" value="ER"/>
</dbReference>
<dbReference type="CDD" id="cd05289">
    <property type="entry name" value="MDR_like_2"/>
    <property type="match status" value="1"/>
</dbReference>
<reference evidence="3 4" key="1">
    <citation type="journal article" date="2024" name="Nat. Commun.">
        <title>Phylogenomics reveals the evolutionary origins of lichenization in chlorophyte algae.</title>
        <authorList>
            <person name="Puginier C."/>
            <person name="Libourel C."/>
            <person name="Otte J."/>
            <person name="Skaloud P."/>
            <person name="Haon M."/>
            <person name="Grisel S."/>
            <person name="Petersen M."/>
            <person name="Berrin J.G."/>
            <person name="Delaux P.M."/>
            <person name="Dal Grande F."/>
            <person name="Keller J."/>
        </authorList>
    </citation>
    <scope>NUCLEOTIDE SEQUENCE [LARGE SCALE GENOMIC DNA]</scope>
    <source>
        <strain evidence="3 4">SAG 2145</strain>
    </source>
</reference>
<dbReference type="GO" id="GO:0016491">
    <property type="term" value="F:oxidoreductase activity"/>
    <property type="evidence" value="ECO:0007669"/>
    <property type="project" value="UniProtKB-KW"/>
</dbReference>
<dbReference type="SUPFAM" id="SSF50129">
    <property type="entry name" value="GroES-like"/>
    <property type="match status" value="1"/>
</dbReference>
<protein>
    <recommendedName>
        <fullName evidence="2">Enoyl reductase (ER) domain-containing protein</fullName>
    </recommendedName>
</protein>
<organism evidence="3 4">
    <name type="scientific">Apatococcus lobatus</name>
    <dbReference type="NCBI Taxonomy" id="904363"/>
    <lineage>
        <taxon>Eukaryota</taxon>
        <taxon>Viridiplantae</taxon>
        <taxon>Chlorophyta</taxon>
        <taxon>core chlorophytes</taxon>
        <taxon>Trebouxiophyceae</taxon>
        <taxon>Chlorellales</taxon>
        <taxon>Chlorellaceae</taxon>
        <taxon>Apatococcus</taxon>
    </lineage>
</organism>
<dbReference type="PROSITE" id="PS01162">
    <property type="entry name" value="QOR_ZETA_CRYSTAL"/>
    <property type="match status" value="1"/>
</dbReference>
<dbReference type="Pfam" id="PF13602">
    <property type="entry name" value="ADH_zinc_N_2"/>
    <property type="match status" value="1"/>
</dbReference>
<dbReference type="Gene3D" id="3.40.50.720">
    <property type="entry name" value="NAD(P)-binding Rossmann-like Domain"/>
    <property type="match status" value="1"/>
</dbReference>
<dbReference type="Pfam" id="PF08240">
    <property type="entry name" value="ADH_N"/>
    <property type="match status" value="1"/>
</dbReference>
<comment type="caution">
    <text evidence="3">The sequence shown here is derived from an EMBL/GenBank/DDBJ whole genome shotgun (WGS) entry which is preliminary data.</text>
</comment>
<dbReference type="PANTHER" id="PTHR11695:SF294">
    <property type="entry name" value="RETICULON-4-INTERACTING PROTEIN 1, MITOCHONDRIAL"/>
    <property type="match status" value="1"/>
</dbReference>